<reference evidence="7 8" key="1">
    <citation type="submission" date="2018-07" db="EMBL/GenBank/DDBJ databases">
        <title>Complete genome sequencing of Ornithinimicrobium sp. AMA3305.</title>
        <authorList>
            <person name="Bae J.-W."/>
        </authorList>
    </citation>
    <scope>NUCLEOTIDE SEQUENCE [LARGE SCALE GENOMIC DNA]</scope>
    <source>
        <strain evidence="7 8">AMA3305</strain>
    </source>
</reference>
<feature type="transmembrane region" description="Helical" evidence="6">
    <location>
        <begin position="268"/>
        <end position="290"/>
    </location>
</feature>
<evidence type="ECO:0000256" key="4">
    <source>
        <dbReference type="ARBA" id="ARBA00022989"/>
    </source>
</evidence>
<dbReference type="InterPro" id="IPR022791">
    <property type="entry name" value="L-PG_synthase/AglD"/>
</dbReference>
<dbReference type="AlphaFoldDB" id="A0A345NRN3"/>
<name>A0A345NRN3_9MICO</name>
<keyword evidence="4 6" id="KW-1133">Transmembrane helix</keyword>
<evidence type="ECO:0000256" key="1">
    <source>
        <dbReference type="ARBA" id="ARBA00004651"/>
    </source>
</evidence>
<evidence type="ECO:0000313" key="8">
    <source>
        <dbReference type="Proteomes" id="UP000253790"/>
    </source>
</evidence>
<sequence>MVRLRAGLPADPARPARRGAVVAALPAGRTRGGRVSEETPRLRRIGWKDVIQSVFGLVLVVLLISFGLPHLLDTSWAEIGAQLARVRLGTAVAMGALLLAGLFCYTWVVIGSLPGVGHVWALRVNATTATIANLLPLGAAVGVAAAWMMLRSWGFSRSAVSSSFLVTALWNLLARVALPVVGCLVVVAGTVSAPRIVVTGALLAGAVGIAVVVICSLMIFSDRVAGWVGRVLHTVLAPFVRTVRDGRGIDHVVTEQRGRIEQVVRTGWWRMTLGMVGQFVFLFGLYWLAARVVGLDLPVPELICAYAFRQFLTVMAVTPGGLGVTEVGTAGILVLFGGAPGAASATALLYAIYAHLLVVPFGLATLAAWWVRTGRRAAAAGGRSAVDLI</sequence>
<accession>A0A345NRN3</accession>
<dbReference type="Proteomes" id="UP000253790">
    <property type="component" value="Chromosome"/>
</dbReference>
<evidence type="ECO:0000256" key="6">
    <source>
        <dbReference type="SAM" id="Phobius"/>
    </source>
</evidence>
<dbReference type="KEGG" id="orn:DV701_17665"/>
<evidence type="ECO:0000256" key="5">
    <source>
        <dbReference type="ARBA" id="ARBA00023136"/>
    </source>
</evidence>
<dbReference type="EMBL" id="CP031229">
    <property type="protein sequence ID" value="AXH97691.1"/>
    <property type="molecule type" value="Genomic_DNA"/>
</dbReference>
<dbReference type="GO" id="GO:0005886">
    <property type="term" value="C:plasma membrane"/>
    <property type="evidence" value="ECO:0007669"/>
    <property type="project" value="UniProtKB-SubCell"/>
</dbReference>
<keyword evidence="2" id="KW-1003">Cell membrane</keyword>
<evidence type="ECO:0000313" key="7">
    <source>
        <dbReference type="EMBL" id="AXH97691.1"/>
    </source>
</evidence>
<evidence type="ECO:0000256" key="2">
    <source>
        <dbReference type="ARBA" id="ARBA00022475"/>
    </source>
</evidence>
<feature type="transmembrane region" description="Helical" evidence="6">
    <location>
        <begin position="50"/>
        <end position="68"/>
    </location>
</feature>
<feature type="transmembrane region" description="Helical" evidence="6">
    <location>
        <begin position="348"/>
        <end position="371"/>
    </location>
</feature>
<organism evidence="7 8">
    <name type="scientific">Ornithinimicrobium avium</name>
    <dbReference type="NCBI Taxonomy" id="2283195"/>
    <lineage>
        <taxon>Bacteria</taxon>
        <taxon>Bacillati</taxon>
        <taxon>Actinomycetota</taxon>
        <taxon>Actinomycetes</taxon>
        <taxon>Micrococcales</taxon>
        <taxon>Ornithinimicrobiaceae</taxon>
        <taxon>Ornithinimicrobium</taxon>
    </lineage>
</organism>
<feature type="transmembrane region" description="Helical" evidence="6">
    <location>
        <begin position="196"/>
        <end position="220"/>
    </location>
</feature>
<feature type="transmembrane region" description="Helical" evidence="6">
    <location>
        <begin position="311"/>
        <end position="336"/>
    </location>
</feature>
<evidence type="ECO:0000256" key="3">
    <source>
        <dbReference type="ARBA" id="ARBA00022692"/>
    </source>
</evidence>
<keyword evidence="8" id="KW-1185">Reference proteome</keyword>
<feature type="transmembrane region" description="Helical" evidence="6">
    <location>
        <begin position="88"/>
        <end position="110"/>
    </location>
</feature>
<protein>
    <submittedName>
        <fullName evidence="7">UPF0104 family protein</fullName>
    </submittedName>
</protein>
<keyword evidence="5 6" id="KW-0472">Membrane</keyword>
<dbReference type="Pfam" id="PF03706">
    <property type="entry name" value="LPG_synthase_TM"/>
    <property type="match status" value="1"/>
</dbReference>
<gene>
    <name evidence="7" type="ORF">DV701_17665</name>
</gene>
<feature type="transmembrane region" description="Helical" evidence="6">
    <location>
        <begin position="170"/>
        <end position="189"/>
    </location>
</feature>
<dbReference type="OrthoDB" id="5182677at2"/>
<proteinExistence type="predicted"/>
<feature type="transmembrane region" description="Helical" evidence="6">
    <location>
        <begin position="131"/>
        <end position="150"/>
    </location>
</feature>
<keyword evidence="3 6" id="KW-0812">Transmembrane</keyword>
<comment type="subcellular location">
    <subcellularLocation>
        <location evidence="1">Cell membrane</location>
        <topology evidence="1">Multi-pass membrane protein</topology>
    </subcellularLocation>
</comment>
<dbReference type="PANTHER" id="PTHR39087">
    <property type="entry name" value="UPF0104 MEMBRANE PROTEIN MJ1595"/>
    <property type="match status" value="1"/>
</dbReference>
<dbReference type="PANTHER" id="PTHR39087:SF2">
    <property type="entry name" value="UPF0104 MEMBRANE PROTEIN MJ1595"/>
    <property type="match status" value="1"/>
</dbReference>